<dbReference type="EMBL" id="JRRC01499907">
    <property type="protein sequence ID" value="KHG08532.1"/>
    <property type="molecule type" value="Genomic_DNA"/>
</dbReference>
<reference evidence="2" key="1">
    <citation type="submission" date="2014-09" db="EMBL/GenBank/DDBJ databases">
        <authorList>
            <person name="Mudge J."/>
            <person name="Ramaraj T."/>
            <person name="Lindquist I.E."/>
            <person name="Bharti A.K."/>
            <person name="Sundararajan A."/>
            <person name="Cameron C.T."/>
            <person name="Woodward J.E."/>
            <person name="May G.D."/>
            <person name="Brubaker C."/>
            <person name="Broadhvest J."/>
            <person name="Wilkins T.A."/>
        </authorList>
    </citation>
    <scope>NUCLEOTIDE SEQUENCE</scope>
    <source>
        <strain evidence="2">cv. AKA8401</strain>
    </source>
</reference>
<organism evidence="1 2">
    <name type="scientific">Gossypium arboreum</name>
    <name type="common">Tree cotton</name>
    <name type="synonym">Gossypium nanking</name>
    <dbReference type="NCBI Taxonomy" id="29729"/>
    <lineage>
        <taxon>Eukaryota</taxon>
        <taxon>Viridiplantae</taxon>
        <taxon>Streptophyta</taxon>
        <taxon>Embryophyta</taxon>
        <taxon>Tracheophyta</taxon>
        <taxon>Spermatophyta</taxon>
        <taxon>Magnoliopsida</taxon>
        <taxon>eudicotyledons</taxon>
        <taxon>Gunneridae</taxon>
        <taxon>Pentapetalae</taxon>
        <taxon>rosids</taxon>
        <taxon>malvids</taxon>
        <taxon>Malvales</taxon>
        <taxon>Malvaceae</taxon>
        <taxon>Malvoideae</taxon>
        <taxon>Gossypium</taxon>
    </lineage>
</organism>
<sequence length="154" mass="17531">MKRHSLYNPSSPFFFSVERNTPVSANQETHFLPKSTLQEPQSLSKSQVLRANKHYRSRTLPLYLTVRSTISPLLICQDLHYMQHLLYPEPRMLVMPSFLCHHMSSFVGLPCLHITVSASPSMHMSWNPISSTIIKACRHALASTITGPEMFSYG</sequence>
<dbReference type="AlphaFoldDB" id="A0A0B0N765"/>
<keyword evidence="2" id="KW-1185">Reference proteome</keyword>
<name>A0A0B0N765_GOSAR</name>
<comment type="caution">
    <text evidence="1">The sequence shown here is derived from an EMBL/GenBank/DDBJ whole genome shotgun (WGS) entry which is preliminary data.</text>
</comment>
<gene>
    <name evidence="1" type="ORF">F383_13601</name>
</gene>
<dbReference type="Proteomes" id="UP000032142">
    <property type="component" value="Unassembled WGS sequence"/>
</dbReference>
<protein>
    <submittedName>
        <fullName evidence="1">DNA mismatch repair mutS</fullName>
    </submittedName>
</protein>
<accession>A0A0B0N765</accession>
<evidence type="ECO:0000313" key="1">
    <source>
        <dbReference type="EMBL" id="KHG08532.1"/>
    </source>
</evidence>
<evidence type="ECO:0000313" key="2">
    <source>
        <dbReference type="Proteomes" id="UP000032142"/>
    </source>
</evidence>
<proteinExistence type="predicted"/>